<keyword evidence="2 7" id="KW-0489">Methyltransferase</keyword>
<dbReference type="NCBIfam" id="NF004790">
    <property type="entry name" value="PRK06136.1"/>
    <property type="match status" value="1"/>
</dbReference>
<protein>
    <recommendedName>
        <fullName evidence="1">uroporphyrinogen-III C-methyltransferase</fullName>
        <ecNumber evidence="1">2.1.1.107</ecNumber>
    </recommendedName>
</protein>
<dbReference type="FunFam" id="3.30.950.10:FF:000001">
    <property type="entry name" value="Siroheme synthase"/>
    <property type="match status" value="1"/>
</dbReference>
<dbReference type="GO" id="GO:0004851">
    <property type="term" value="F:uroporphyrin-III C-methyltransferase activity"/>
    <property type="evidence" value="ECO:0007669"/>
    <property type="project" value="UniProtKB-EC"/>
</dbReference>
<organism evidence="7">
    <name type="scientific">Streptantibioticus silvisoli</name>
    <dbReference type="NCBI Taxonomy" id="2705255"/>
    <lineage>
        <taxon>Bacteria</taxon>
        <taxon>Bacillati</taxon>
        <taxon>Actinomycetota</taxon>
        <taxon>Actinomycetes</taxon>
        <taxon>Kitasatosporales</taxon>
        <taxon>Streptomycetaceae</taxon>
        <taxon>Streptantibioticus</taxon>
    </lineage>
</organism>
<dbReference type="PANTHER" id="PTHR45790:SF3">
    <property type="entry name" value="S-ADENOSYL-L-METHIONINE-DEPENDENT UROPORPHYRINOGEN III METHYLTRANSFERASE, CHLOROPLASTIC"/>
    <property type="match status" value="1"/>
</dbReference>
<dbReference type="Gene3D" id="3.30.950.10">
    <property type="entry name" value="Methyltransferase, Cobalt-precorrin-4 Transmethylase, Domain 2"/>
    <property type="match status" value="1"/>
</dbReference>
<dbReference type="SUPFAM" id="SSF53790">
    <property type="entry name" value="Tetrapyrrole methylase"/>
    <property type="match status" value="1"/>
</dbReference>
<name>A0AA90H5M0_9ACTN</name>
<accession>A0AA90H5M0</accession>
<dbReference type="InterPro" id="IPR050161">
    <property type="entry name" value="Siro_Cobalamin_biosynth"/>
</dbReference>
<keyword evidence="4" id="KW-0949">S-adenosyl-L-methionine</keyword>
<evidence type="ECO:0000256" key="1">
    <source>
        <dbReference type="ARBA" id="ARBA00012162"/>
    </source>
</evidence>
<dbReference type="InterPro" id="IPR006366">
    <property type="entry name" value="CobA/CysG_C"/>
</dbReference>
<dbReference type="InterPro" id="IPR014776">
    <property type="entry name" value="4pyrrole_Mease_sub2"/>
</dbReference>
<dbReference type="GO" id="GO:0019354">
    <property type="term" value="P:siroheme biosynthetic process"/>
    <property type="evidence" value="ECO:0007669"/>
    <property type="project" value="InterPro"/>
</dbReference>
<sequence>MLDALDDTRHVRPAGTVTLVGGGPGQNGRITVDGLIALQRADVVVTDHLAPRGLLDHLPPHVTVIDAAKHPRGPATPQETINRLLVEHAGAGRRVVRLKGGDPFVFGRGYEEIEACAAAGIAVDVCPGVSSAIAGPAVAGIPVTHRGSTQGFTVVSGHLPPDHPGSTVDWSALARGGTTLVVLMGVATLGAITAKLRASGLPGDTPAAVVADAGHHDQRQLRGTLDSIAADAEAAAIQPPAITVIGAVAALRPEPR</sequence>
<dbReference type="GO" id="GO:0032259">
    <property type="term" value="P:methylation"/>
    <property type="evidence" value="ECO:0007669"/>
    <property type="project" value="UniProtKB-KW"/>
</dbReference>
<keyword evidence="5" id="KW-0627">Porphyrin biosynthesis</keyword>
<dbReference type="PANTHER" id="PTHR45790">
    <property type="entry name" value="SIROHEME SYNTHASE-RELATED"/>
    <property type="match status" value="1"/>
</dbReference>
<gene>
    <name evidence="7" type="primary">cobA</name>
    <name evidence="7" type="ORF">POF50_016030</name>
</gene>
<dbReference type="FunFam" id="3.40.1010.10:FF:000001">
    <property type="entry name" value="Siroheme synthase"/>
    <property type="match status" value="1"/>
</dbReference>
<feature type="domain" description="Tetrapyrrole methylase" evidence="6">
    <location>
        <begin position="16"/>
        <end position="228"/>
    </location>
</feature>
<evidence type="ECO:0000313" key="7">
    <source>
        <dbReference type="EMBL" id="MDI5970832.1"/>
    </source>
</evidence>
<evidence type="ECO:0000256" key="4">
    <source>
        <dbReference type="ARBA" id="ARBA00022691"/>
    </source>
</evidence>
<evidence type="ECO:0000256" key="2">
    <source>
        <dbReference type="ARBA" id="ARBA00022603"/>
    </source>
</evidence>
<evidence type="ECO:0000259" key="6">
    <source>
        <dbReference type="Pfam" id="PF00590"/>
    </source>
</evidence>
<dbReference type="NCBIfam" id="TIGR01469">
    <property type="entry name" value="cobA_cysG_Cterm"/>
    <property type="match status" value="1"/>
</dbReference>
<dbReference type="InterPro" id="IPR014777">
    <property type="entry name" value="4pyrrole_Mease_sub1"/>
</dbReference>
<dbReference type="InterPro" id="IPR000878">
    <property type="entry name" value="4pyrrol_Mease"/>
</dbReference>
<dbReference type="EC" id="2.1.1.107" evidence="1"/>
<proteinExistence type="predicted"/>
<dbReference type="AlphaFoldDB" id="A0AA90H5M0"/>
<dbReference type="Pfam" id="PF00590">
    <property type="entry name" value="TP_methylase"/>
    <property type="match status" value="1"/>
</dbReference>
<comment type="caution">
    <text evidence="7">The sequence shown here is derived from an EMBL/GenBank/DDBJ whole genome shotgun (WGS) entry which is preliminary data.</text>
</comment>
<reference evidence="7" key="1">
    <citation type="submission" date="2023-05" db="EMBL/GenBank/DDBJ databases">
        <title>Streptantibioticus silvisoli sp. nov., acidotolerant actinomycetes 1 from pine litter.</title>
        <authorList>
            <person name="Swiecimska M."/>
            <person name="Golinska P."/>
            <person name="Sangal V."/>
            <person name="Wachnowicz B."/>
            <person name="Goodfellow M."/>
        </authorList>
    </citation>
    <scope>NUCLEOTIDE SEQUENCE</scope>
    <source>
        <strain evidence="7">SL13</strain>
    </source>
</reference>
<dbReference type="CDD" id="cd11642">
    <property type="entry name" value="SUMT"/>
    <property type="match status" value="1"/>
</dbReference>
<dbReference type="Gene3D" id="3.40.1010.10">
    <property type="entry name" value="Cobalt-precorrin-4 Transmethylase, Domain 1"/>
    <property type="match status" value="1"/>
</dbReference>
<keyword evidence="3 7" id="KW-0808">Transferase</keyword>
<evidence type="ECO:0000256" key="3">
    <source>
        <dbReference type="ARBA" id="ARBA00022679"/>
    </source>
</evidence>
<dbReference type="EMBL" id="JABXJJ020000018">
    <property type="protein sequence ID" value="MDI5970832.1"/>
    <property type="molecule type" value="Genomic_DNA"/>
</dbReference>
<dbReference type="InterPro" id="IPR035996">
    <property type="entry name" value="4pyrrol_Methylase_sf"/>
</dbReference>
<evidence type="ECO:0000256" key="5">
    <source>
        <dbReference type="ARBA" id="ARBA00023244"/>
    </source>
</evidence>